<sequence>MTDPVGALLTELADAMQGVATPFTRADAADRIYEGFLFAQVIATAAECGGRVIYEDCYEKEVQDLVFRGAPGVIHGRGRRSFTHAVLYFGAARPIEVHLRVKVQWKNFDGESDVLLIDTNAARHSRDKRQLPKPSGCVLTIEGKYYPLGVPRDEALKYVGMRRSFPPSMASLFVTNSFSTHARKCLSHANRLPFEFGAMPGTRFQTYVRAHIREAFKAWVAEYDFGHEV</sequence>
<protein>
    <submittedName>
        <fullName evidence="1">Uncharacterized protein</fullName>
    </submittedName>
</protein>
<dbReference type="Proteomes" id="UP000256913">
    <property type="component" value="Unassembled WGS sequence"/>
</dbReference>
<keyword evidence="2" id="KW-1185">Reference proteome</keyword>
<comment type="caution">
    <text evidence="1">The sequence shown here is derived from an EMBL/GenBank/DDBJ whole genome shotgun (WGS) entry which is preliminary data.</text>
</comment>
<dbReference type="AlphaFoldDB" id="A0A3D9ZJZ2"/>
<proteinExistence type="predicted"/>
<evidence type="ECO:0000313" key="1">
    <source>
        <dbReference type="EMBL" id="REF97521.1"/>
    </source>
</evidence>
<accession>A0A3D9ZJZ2</accession>
<dbReference type="OrthoDB" id="7833995at2"/>
<reference evidence="1 2" key="1">
    <citation type="submission" date="2018-08" db="EMBL/GenBank/DDBJ databases">
        <title>Sequencing the genomes of 1000 actinobacteria strains.</title>
        <authorList>
            <person name="Klenk H.-P."/>
        </authorList>
    </citation>
    <scope>NUCLEOTIDE SEQUENCE [LARGE SCALE GENOMIC DNA]</scope>
    <source>
        <strain evidence="1 2">DSM 44099</strain>
    </source>
</reference>
<dbReference type="RefSeq" id="WP_116068953.1">
    <property type="nucleotide sequence ID" value="NZ_BONB01000014.1"/>
</dbReference>
<gene>
    <name evidence="1" type="ORF">DFJ67_3522</name>
</gene>
<name>A0A3D9ZJZ2_9ACTN</name>
<dbReference type="EMBL" id="QUMQ01000001">
    <property type="protein sequence ID" value="REF97521.1"/>
    <property type="molecule type" value="Genomic_DNA"/>
</dbReference>
<organism evidence="1 2">
    <name type="scientific">Asanoa ferruginea</name>
    <dbReference type="NCBI Taxonomy" id="53367"/>
    <lineage>
        <taxon>Bacteria</taxon>
        <taxon>Bacillati</taxon>
        <taxon>Actinomycetota</taxon>
        <taxon>Actinomycetes</taxon>
        <taxon>Micromonosporales</taxon>
        <taxon>Micromonosporaceae</taxon>
        <taxon>Asanoa</taxon>
    </lineage>
</organism>
<evidence type="ECO:0000313" key="2">
    <source>
        <dbReference type="Proteomes" id="UP000256913"/>
    </source>
</evidence>